<name>A0A086JCB5_TOXGO</name>
<feature type="compositionally biased region" description="Low complexity" evidence="1">
    <location>
        <begin position="425"/>
        <end position="434"/>
    </location>
</feature>
<gene>
    <name evidence="2" type="ORF">TGDOM2_238140</name>
</gene>
<dbReference type="SUPFAM" id="SSF50978">
    <property type="entry name" value="WD40 repeat-like"/>
    <property type="match status" value="1"/>
</dbReference>
<reference evidence="2 3" key="1">
    <citation type="submission" date="2014-02" db="EMBL/GenBank/DDBJ databases">
        <authorList>
            <person name="Sibley D."/>
            <person name="Venepally P."/>
            <person name="Karamycheva S."/>
            <person name="Hadjithomas M."/>
            <person name="Khan A."/>
            <person name="Brunk B."/>
            <person name="Roos D."/>
            <person name="Caler E."/>
            <person name="Lorenzi H."/>
        </authorList>
    </citation>
    <scope>NUCLEOTIDE SEQUENCE [LARGE SCALE GENOMIC DNA]</scope>
    <source>
        <strain evidence="2 3">GAB2-2007-GAL-DOM2</strain>
    </source>
</reference>
<dbReference type="Proteomes" id="UP000028837">
    <property type="component" value="Unassembled WGS sequence"/>
</dbReference>
<feature type="compositionally biased region" description="Polar residues" evidence="1">
    <location>
        <begin position="79"/>
        <end position="91"/>
    </location>
</feature>
<dbReference type="VEuPathDB" id="ToxoDB:TGDOM2_238140"/>
<dbReference type="EMBL" id="AHZU02001695">
    <property type="protein sequence ID" value="KFG29783.1"/>
    <property type="molecule type" value="Genomic_DNA"/>
</dbReference>
<accession>A0A086JCB5</accession>
<feature type="compositionally biased region" description="Polar residues" evidence="1">
    <location>
        <begin position="109"/>
        <end position="120"/>
    </location>
</feature>
<sequence length="856" mass="93698">MDEAASPCLHFRGGEKRAKKTSPQKREADARRRQATAASGHQGCMAAEQAVHWWRCPQHRRFLALSPSRSYRSLSVANGVRSNGSFSTPESVSKRLPGPCEQIEERPPSGSQWTHTSPQAQEKARKEKEKGRRSQGLIRTHARTGWPRLFPLFLCLGLFSSTFGCDRQPNGKGASVVAFVVASPPSDEALRNDEKSLFCDASRPSNCLALSREECFSTDTRRLSCPSSSSASLASSPFSSSPSSSSASGSSLSSSSSPLSVSVPSGSSTEARKILEGRMARLSPRECRRDEAGVVWPFRDAPFLLEKQPLLTHEPVHFFALLPLHPGGKTNRASSTPFPVVLVATCSRSGVLSLFPAGGDGEVLASLATGHASPVAAFAAFHRPDEDSFLAALDMSGELRVLSVSTRLTTVSVCPHMNNRRQNESQGGSSSSCSPERNVEFKEKVARSLALKPKVKLEPDVLVHHPFLSSSSERKVTNFLVISHKGEKMFLLSDSQGWITILTRAGTLRKRVKVTEEAGGVRHIVHSSGVVVFSTARTFAMFSVALMDISGAIGIVGARSPISSLAIDPTKQTRLAVALEDGQILYYDLKKASLLHKFPSSSRAPTQLIFTKEAIFAMSVENGKDSFFLSFDVREAEAPRSNAASEGNSGTSFLPADRFILENFEGASLTSFYRFGETLLLAVASRRGDEVRFFEPSARQWLPPEEEPWFHFRLPVLVVALVAVLVFRLFRADRLSLPRTERADVFRERQGWKDRAGPEEFPSLREEFTRFFAKARGAPSRGFSASPFEGNSLRFRPRGKRRYFFHSPSSASETACRRKREETAEAGSLPAHANGISLEKDALGAPRVSSSDSDFH</sequence>
<dbReference type="Gene3D" id="2.130.10.10">
    <property type="entry name" value="YVTN repeat-like/Quinoprotein amine dehydrogenase"/>
    <property type="match status" value="1"/>
</dbReference>
<feature type="region of interest" description="Disordered" evidence="1">
    <location>
        <begin position="79"/>
        <end position="138"/>
    </location>
</feature>
<dbReference type="OrthoDB" id="438684at2759"/>
<feature type="region of interest" description="Disordered" evidence="1">
    <location>
        <begin position="417"/>
        <end position="437"/>
    </location>
</feature>
<evidence type="ECO:0000313" key="2">
    <source>
        <dbReference type="EMBL" id="KFG29783.1"/>
    </source>
</evidence>
<evidence type="ECO:0000313" key="3">
    <source>
        <dbReference type="Proteomes" id="UP000028837"/>
    </source>
</evidence>
<proteinExistence type="predicted"/>
<feature type="region of interest" description="Disordered" evidence="1">
    <location>
        <begin position="227"/>
        <end position="268"/>
    </location>
</feature>
<feature type="compositionally biased region" description="Basic and acidic residues" evidence="1">
    <location>
        <begin position="122"/>
        <end position="132"/>
    </location>
</feature>
<feature type="region of interest" description="Disordered" evidence="1">
    <location>
        <begin position="815"/>
        <end position="856"/>
    </location>
</feature>
<comment type="caution">
    <text evidence="2">The sequence shown here is derived from an EMBL/GenBank/DDBJ whole genome shotgun (WGS) entry which is preliminary data.</text>
</comment>
<protein>
    <submittedName>
        <fullName evidence="2">Uncharacterized protein</fullName>
    </submittedName>
</protein>
<dbReference type="InterPro" id="IPR036322">
    <property type="entry name" value="WD40_repeat_dom_sf"/>
</dbReference>
<evidence type="ECO:0000256" key="1">
    <source>
        <dbReference type="SAM" id="MobiDB-lite"/>
    </source>
</evidence>
<feature type="region of interest" description="Disordered" evidence="1">
    <location>
        <begin position="1"/>
        <end position="41"/>
    </location>
</feature>
<dbReference type="InterPro" id="IPR015943">
    <property type="entry name" value="WD40/YVTN_repeat-like_dom_sf"/>
</dbReference>
<organism evidence="2 3">
    <name type="scientific">Toxoplasma gondii GAB2-2007-GAL-DOM2</name>
    <dbReference type="NCBI Taxonomy" id="1130820"/>
    <lineage>
        <taxon>Eukaryota</taxon>
        <taxon>Sar</taxon>
        <taxon>Alveolata</taxon>
        <taxon>Apicomplexa</taxon>
        <taxon>Conoidasida</taxon>
        <taxon>Coccidia</taxon>
        <taxon>Eucoccidiorida</taxon>
        <taxon>Eimeriorina</taxon>
        <taxon>Sarcocystidae</taxon>
        <taxon>Toxoplasma</taxon>
    </lineage>
</organism>
<dbReference type="AlphaFoldDB" id="A0A086JCB5"/>